<gene>
    <name evidence="2" type="ORF">SPI_05720</name>
</gene>
<accession>A0A167TH13</accession>
<sequence length="219" mass="24358">MAKHGTAHYDGSRKSGKILQKARRSEAASDKYGKFGAIGTLFRLLLAGYEYLLVAMGVQQTHVPKVATEERVYAYLRKHQGTLVPVRLGTVALATEYWTSSGAHVSHMPLLSHCGEPTWKTCNQKEVTGNIKNDDPGVHIPMPTPAPAEVHRQTAALWQRLHELGIDHGDERAPNTVWNARLGRLMCIDFDWAQIRAEPARDEAEPTAAKRQRLSYAVV</sequence>
<name>A0A167TH13_9HYPO</name>
<keyword evidence="3" id="KW-1185">Reference proteome</keyword>
<evidence type="ECO:0000313" key="2">
    <source>
        <dbReference type="EMBL" id="OAA60596.1"/>
    </source>
</evidence>
<dbReference type="OrthoDB" id="5152817at2759"/>
<reference evidence="2 3" key="1">
    <citation type="journal article" date="2016" name="Genome Biol. Evol.">
        <title>Divergent and convergent evolution of fungal pathogenicity.</title>
        <authorList>
            <person name="Shang Y."/>
            <person name="Xiao G."/>
            <person name="Zheng P."/>
            <person name="Cen K."/>
            <person name="Zhan S."/>
            <person name="Wang C."/>
        </authorList>
    </citation>
    <scope>NUCLEOTIDE SEQUENCE [LARGE SCALE GENOMIC DNA]</scope>
    <source>
        <strain evidence="2 3">RCEF 264</strain>
    </source>
</reference>
<evidence type="ECO:0000313" key="3">
    <source>
        <dbReference type="Proteomes" id="UP000076874"/>
    </source>
</evidence>
<dbReference type="AlphaFoldDB" id="A0A167TH13"/>
<evidence type="ECO:0000256" key="1">
    <source>
        <dbReference type="SAM" id="MobiDB-lite"/>
    </source>
</evidence>
<feature type="region of interest" description="Disordered" evidence="1">
    <location>
        <begin position="1"/>
        <end position="20"/>
    </location>
</feature>
<proteinExistence type="predicted"/>
<dbReference type="Proteomes" id="UP000076874">
    <property type="component" value="Unassembled WGS sequence"/>
</dbReference>
<organism evidence="2 3">
    <name type="scientific">Niveomyces insectorum RCEF 264</name>
    <dbReference type="NCBI Taxonomy" id="1081102"/>
    <lineage>
        <taxon>Eukaryota</taxon>
        <taxon>Fungi</taxon>
        <taxon>Dikarya</taxon>
        <taxon>Ascomycota</taxon>
        <taxon>Pezizomycotina</taxon>
        <taxon>Sordariomycetes</taxon>
        <taxon>Hypocreomycetidae</taxon>
        <taxon>Hypocreales</taxon>
        <taxon>Cordycipitaceae</taxon>
        <taxon>Niveomyces</taxon>
    </lineage>
</organism>
<comment type="caution">
    <text evidence="2">The sequence shown here is derived from an EMBL/GenBank/DDBJ whole genome shotgun (WGS) entry which is preliminary data.</text>
</comment>
<protein>
    <recommendedName>
        <fullName evidence="4">Protein kinase-like domain protein</fullName>
    </recommendedName>
</protein>
<evidence type="ECO:0008006" key="4">
    <source>
        <dbReference type="Google" id="ProtNLM"/>
    </source>
</evidence>
<dbReference type="STRING" id="1081102.A0A167TH13"/>
<dbReference type="EMBL" id="AZHD01000009">
    <property type="protein sequence ID" value="OAA60596.1"/>
    <property type="molecule type" value="Genomic_DNA"/>
</dbReference>